<gene>
    <name evidence="1" type="ORF">FCALED_LOCUS8483</name>
</gene>
<dbReference type="AlphaFoldDB" id="A0A9N9CEC5"/>
<dbReference type="OrthoDB" id="2426061at2759"/>
<dbReference type="EMBL" id="CAJVPQ010002482">
    <property type="protein sequence ID" value="CAG8598775.1"/>
    <property type="molecule type" value="Genomic_DNA"/>
</dbReference>
<accession>A0A9N9CEC5</accession>
<comment type="caution">
    <text evidence="1">The sequence shown here is derived from an EMBL/GenBank/DDBJ whole genome shotgun (WGS) entry which is preliminary data.</text>
</comment>
<sequence length="77" mass="9300">MFEVGNTEGSMDDKKFREDHSKIKVVLKYCLEMFRRKLQQFRNDELEEVFIMGIRVTGIKWTIYSCYAYWLKASFSN</sequence>
<organism evidence="1 2">
    <name type="scientific">Funneliformis caledonium</name>
    <dbReference type="NCBI Taxonomy" id="1117310"/>
    <lineage>
        <taxon>Eukaryota</taxon>
        <taxon>Fungi</taxon>
        <taxon>Fungi incertae sedis</taxon>
        <taxon>Mucoromycota</taxon>
        <taxon>Glomeromycotina</taxon>
        <taxon>Glomeromycetes</taxon>
        <taxon>Glomerales</taxon>
        <taxon>Glomeraceae</taxon>
        <taxon>Funneliformis</taxon>
    </lineage>
</organism>
<name>A0A9N9CEC5_9GLOM</name>
<reference evidence="1" key="1">
    <citation type="submission" date="2021-06" db="EMBL/GenBank/DDBJ databases">
        <authorList>
            <person name="Kallberg Y."/>
            <person name="Tangrot J."/>
            <person name="Rosling A."/>
        </authorList>
    </citation>
    <scope>NUCLEOTIDE SEQUENCE</scope>
    <source>
        <strain evidence="1">UK204</strain>
    </source>
</reference>
<evidence type="ECO:0000313" key="2">
    <source>
        <dbReference type="Proteomes" id="UP000789570"/>
    </source>
</evidence>
<evidence type="ECO:0000313" key="1">
    <source>
        <dbReference type="EMBL" id="CAG8598775.1"/>
    </source>
</evidence>
<keyword evidence="2" id="KW-1185">Reference proteome</keyword>
<proteinExistence type="predicted"/>
<protein>
    <submittedName>
        <fullName evidence="1">9649_t:CDS:1</fullName>
    </submittedName>
</protein>
<dbReference type="Proteomes" id="UP000789570">
    <property type="component" value="Unassembled WGS sequence"/>
</dbReference>